<feature type="chain" id="PRO_5041971556" evidence="1">
    <location>
        <begin position="19"/>
        <end position="663"/>
    </location>
</feature>
<organism evidence="2 3">
    <name type="scientific">Aeromonas hydrophila</name>
    <dbReference type="NCBI Taxonomy" id="644"/>
    <lineage>
        <taxon>Bacteria</taxon>
        <taxon>Pseudomonadati</taxon>
        <taxon>Pseudomonadota</taxon>
        <taxon>Gammaproteobacteria</taxon>
        <taxon>Aeromonadales</taxon>
        <taxon>Aeromonadaceae</taxon>
        <taxon>Aeromonas</taxon>
    </lineage>
</organism>
<reference evidence="2" key="2">
    <citation type="submission" date="2020-01" db="EMBL/GenBank/DDBJ databases">
        <authorList>
            <consortium name="NCBI Pathogen Detection Project"/>
        </authorList>
    </citation>
    <scope>NUCLEOTIDE SEQUENCE</scope>
    <source>
        <strain evidence="2">OLC2673_Aeromonas</strain>
    </source>
</reference>
<dbReference type="SUPFAM" id="SSF56935">
    <property type="entry name" value="Porins"/>
    <property type="match status" value="2"/>
</dbReference>
<feature type="signal peptide" evidence="1">
    <location>
        <begin position="1"/>
        <end position="18"/>
    </location>
</feature>
<evidence type="ECO:0000313" key="3">
    <source>
        <dbReference type="Proteomes" id="UP000859505"/>
    </source>
</evidence>
<keyword evidence="1" id="KW-0732">Signal</keyword>
<name>A0AAD3U7Q7_AERHY</name>
<accession>A0AAD3U7Q7</accession>
<gene>
    <name evidence="2" type="ORF">JAJ28_000528</name>
</gene>
<evidence type="ECO:0000256" key="1">
    <source>
        <dbReference type="SAM" id="SignalP"/>
    </source>
</evidence>
<protein>
    <submittedName>
        <fullName evidence="2">MtrB/PioB family decaheme-associated outer membrane protein</fullName>
    </submittedName>
</protein>
<proteinExistence type="predicted"/>
<dbReference type="NCBIfam" id="TIGR03509">
    <property type="entry name" value="OMP_MtrB_PioB"/>
    <property type="match status" value="1"/>
</dbReference>
<dbReference type="AlphaFoldDB" id="A0AAD3U7Q7"/>
<sequence>MKYSTLWLSLLAVCSAQAAEEPLAVGDYALQQSKPAKTERWSCKSCERDEGWFGEVGLGAGYANDDGATRFRNWVPSQQDSGMLGIFNADLQYRGEGSRYGSLEVKNLGMERFSLATEQGHYDGMRARLGYSESPFYWNSHGRSVYQPGESPLTQGSLAEFDKEVVRKKLTAGLAYTPKSPWRPYADFSHEKKEATLAYYQSSVPGIGSGPGFLPKPVDGSSTTLVKSGVSYLGEGWLVDLAYNGSLYRTDDTALYYGSVADPYANERAYEPDNNFHQLSLSGQYNWDRQSLTGRVLTSQATSNGSLTAFRNAPISQDDFHGEVSTLQADAKWVGRFGRDLTLRAGGEYRDRKDKSDEYAVVGKLRGKSDRTRSKADLAADYRLSRSVKLTTGYQYKADQREQADRQDTDEHTLFLKGRYRPAGALQLGGKLAWSTRDGSDWRHDSAGGNGSPTLRQFYLADRDRVELRGDLGYQFSEGMDARLEGWWARDDYKEPDIGRSEGKDYGIDLTLNQQFDDNLSGHLFSNLQWITSNQNHAYTGAPDWDPYSTAVRDEITTLGLGLTQKKAFDRDLELGLDYSFAYGRGKTDASKGYDYPDLTSKQHRLEGYALYQLTKQHSLRWDVRYEYFQDVDYLYTGEERNLGNLNQDYNGYFTAVSWLYKF</sequence>
<evidence type="ECO:0000313" key="2">
    <source>
        <dbReference type="EMBL" id="HAT6342852.1"/>
    </source>
</evidence>
<comment type="caution">
    <text evidence="2">The sequence shown here is derived from an EMBL/GenBank/DDBJ whole genome shotgun (WGS) entry which is preliminary data.</text>
</comment>
<dbReference type="Pfam" id="PF11854">
    <property type="entry name" value="MtrB_PioB"/>
    <property type="match status" value="1"/>
</dbReference>
<dbReference type="InterPro" id="IPR020016">
    <property type="entry name" value="Decahaem-assoc_OM_MtrB/PioB"/>
</dbReference>
<dbReference type="EMBL" id="DACTUL010000003">
    <property type="protein sequence ID" value="HAT6342852.1"/>
    <property type="molecule type" value="Genomic_DNA"/>
</dbReference>
<dbReference type="Proteomes" id="UP000859505">
    <property type="component" value="Unassembled WGS sequence"/>
</dbReference>
<reference evidence="2" key="1">
    <citation type="journal article" date="2018" name="Genome Biol.">
        <title>SKESA: strategic k-mer extension for scrupulous assemblies.</title>
        <authorList>
            <person name="Souvorov A."/>
            <person name="Agarwala R."/>
            <person name="Lipman D.J."/>
        </authorList>
    </citation>
    <scope>NUCLEOTIDE SEQUENCE</scope>
    <source>
        <strain evidence="2">OLC2673_Aeromonas</strain>
    </source>
</reference>